<feature type="binding site" evidence="4">
    <location>
        <position position="123"/>
    </location>
    <ligand>
        <name>S-adenosyl-L-methionine</name>
        <dbReference type="ChEBI" id="CHEBI:59789"/>
    </ligand>
</feature>
<dbReference type="CDD" id="cd02440">
    <property type="entry name" value="AdoMet_MTases"/>
    <property type="match status" value="1"/>
</dbReference>
<evidence type="ECO:0000256" key="2">
    <source>
        <dbReference type="ARBA" id="ARBA00022679"/>
    </source>
</evidence>
<dbReference type="PANTHER" id="PTHR21008">
    <property type="entry name" value="S-ADENOSYLMETHIONINE SENSOR UPSTREAM OF MTORC1-RELATED"/>
    <property type="match status" value="1"/>
</dbReference>
<dbReference type="Pfam" id="PF13489">
    <property type="entry name" value="Methyltransf_23"/>
    <property type="match status" value="1"/>
</dbReference>
<accession>A0A8S3X8R9</accession>
<dbReference type="HAMAP" id="MF_03044">
    <property type="entry name" value="BMT2"/>
    <property type="match status" value="1"/>
</dbReference>
<evidence type="ECO:0000256" key="4">
    <source>
        <dbReference type="HAMAP-Rule" id="MF_03044"/>
    </source>
</evidence>
<reference evidence="5" key="1">
    <citation type="submission" date="2021-04" db="EMBL/GenBank/DDBJ databases">
        <authorList>
            <person name="Tunstrom K."/>
        </authorList>
    </citation>
    <scope>NUCLEOTIDE SEQUENCE</scope>
</reference>
<evidence type="ECO:0000256" key="3">
    <source>
        <dbReference type="ARBA" id="ARBA00022691"/>
    </source>
</evidence>
<dbReference type="Proteomes" id="UP000691718">
    <property type="component" value="Unassembled WGS sequence"/>
</dbReference>
<proteinExistence type="inferred from homology"/>
<dbReference type="GO" id="GO:0032259">
    <property type="term" value="P:methylation"/>
    <property type="evidence" value="ECO:0007669"/>
    <property type="project" value="UniProtKB-KW"/>
</dbReference>
<organism evidence="5 6">
    <name type="scientific">Parnassius apollo</name>
    <name type="common">Apollo butterfly</name>
    <name type="synonym">Papilio apollo</name>
    <dbReference type="NCBI Taxonomy" id="110799"/>
    <lineage>
        <taxon>Eukaryota</taxon>
        <taxon>Metazoa</taxon>
        <taxon>Ecdysozoa</taxon>
        <taxon>Arthropoda</taxon>
        <taxon>Hexapoda</taxon>
        <taxon>Insecta</taxon>
        <taxon>Pterygota</taxon>
        <taxon>Neoptera</taxon>
        <taxon>Endopterygota</taxon>
        <taxon>Lepidoptera</taxon>
        <taxon>Glossata</taxon>
        <taxon>Ditrysia</taxon>
        <taxon>Papilionoidea</taxon>
        <taxon>Papilionidae</taxon>
        <taxon>Parnassiinae</taxon>
        <taxon>Parnassini</taxon>
        <taxon>Parnassius</taxon>
        <taxon>Parnassius</taxon>
    </lineage>
</organism>
<dbReference type="OrthoDB" id="5954793at2759"/>
<dbReference type="AlphaFoldDB" id="A0A8S3X8R9"/>
<keyword evidence="2 4" id="KW-0808">Transferase</keyword>
<evidence type="ECO:0000256" key="1">
    <source>
        <dbReference type="ARBA" id="ARBA00022603"/>
    </source>
</evidence>
<comment type="similarity">
    <text evidence="4">Belongs to the BMT2 family.</text>
</comment>
<sequence length="325" mass="37865">MANEEHKLLAQYIKEVHASLRKASYKIGVQKAWQEHCKNEKVLSAYAKCMEQLATIHWESNCSVNANDVVSRIDWSADFCYSYYVNNYYLKFHEKEIDISNKINIILKTMESFSLPLKLLDVGSCYNPFNKYGFFDVLAIDLCPANSSVLKCDFLNVLIGKKLIIEAHEVHQFQQNYFDVVTFCFLLEYMPNSELRIEACKRAYYVLKPGGLLIINTPDSKHVGANSKLMKCWRYTLACLGFSRIKYEKFKHMHCLAFRKSLDKEIPRRWVKLCKEPYMEFSLKIPQDFLCDGEDKNMSDYSSCTNCVADMELFEELPFNLNCDA</sequence>
<name>A0A8S3X8R9_PARAO</name>
<evidence type="ECO:0000313" key="6">
    <source>
        <dbReference type="Proteomes" id="UP000691718"/>
    </source>
</evidence>
<feature type="binding site" evidence="4">
    <location>
        <position position="141"/>
    </location>
    <ligand>
        <name>S-adenosyl-L-methionine</name>
        <dbReference type="ChEBI" id="CHEBI:59789"/>
    </ligand>
</feature>
<comment type="caution">
    <text evidence="5">The sequence shown here is derived from an EMBL/GenBank/DDBJ whole genome shotgun (WGS) entry which is preliminary data.</text>
</comment>
<dbReference type="InterPro" id="IPR021867">
    <property type="entry name" value="Bmt2/SAMTOR"/>
</dbReference>
<dbReference type="GO" id="GO:0008168">
    <property type="term" value="F:methyltransferase activity"/>
    <property type="evidence" value="ECO:0007669"/>
    <property type="project" value="UniProtKB-UniRule"/>
</dbReference>
<dbReference type="EMBL" id="CAJQZP010000941">
    <property type="protein sequence ID" value="CAG4999795.1"/>
    <property type="molecule type" value="Genomic_DNA"/>
</dbReference>
<evidence type="ECO:0000313" key="5">
    <source>
        <dbReference type="EMBL" id="CAG4999795.1"/>
    </source>
</evidence>
<dbReference type="GO" id="GO:1904262">
    <property type="term" value="P:negative regulation of TORC1 signaling"/>
    <property type="evidence" value="ECO:0007669"/>
    <property type="project" value="TreeGrafter"/>
</dbReference>
<keyword evidence="6" id="KW-1185">Reference proteome</keyword>
<gene>
    <name evidence="5" type="ORF">PAPOLLO_LOCUS13593</name>
</gene>
<dbReference type="EC" id="2.1.1.-" evidence="4"/>
<keyword evidence="3 4" id="KW-0949">S-adenosyl-L-methionine</keyword>
<dbReference type="PANTHER" id="PTHR21008:SF0">
    <property type="entry name" value="S-ADENOSYLMETHIONINE SENSOR UPSTREAM OF MTORC1"/>
    <property type="match status" value="1"/>
</dbReference>
<comment type="function">
    <text evidence="4">S-adenosyl-L-methionine-binding protein that acts as an inhibitor of mTORC1 signaling. Acts as a sensor of S-adenosyl-L-methionine to signal methionine sufficiency to mTORC1. Probably also acts as a S-adenosyl-L-methionine-dependent methyltransferase.</text>
</comment>
<keyword evidence="1 4" id="KW-0489">Methyltransferase</keyword>
<protein>
    <recommendedName>
        <fullName evidence="4">S-adenosylmethionine sensor upstream of mTORC1</fullName>
    </recommendedName>
    <alternativeName>
        <fullName evidence="4">Probable methyltransferase BMT2 homolog</fullName>
        <ecNumber evidence="4">2.1.1.-</ecNumber>
    </alternativeName>
</protein>